<keyword evidence="1" id="KW-0378">Hydrolase</keyword>
<evidence type="ECO:0000313" key="4">
    <source>
        <dbReference type="Proteomes" id="UP000020681"/>
    </source>
</evidence>
<dbReference type="Gene3D" id="3.30.70.260">
    <property type="match status" value="1"/>
</dbReference>
<evidence type="ECO:0000313" key="3">
    <source>
        <dbReference type="EMBL" id="EUA90252.1"/>
    </source>
</evidence>
<dbReference type="PANTHER" id="PTHR47320:SF1">
    <property type="entry name" value="BIFUNCTIONAL URIDYLYLTRANSFERASE_URIDYLYL-REMOVING ENZYME"/>
    <property type="match status" value="1"/>
</dbReference>
<dbReference type="InterPro" id="IPR010043">
    <property type="entry name" value="UTase/UR"/>
</dbReference>
<gene>
    <name evidence="3" type="ORF">I551_3230</name>
</gene>
<proteinExistence type="predicted"/>
<keyword evidence="4" id="KW-1185">Reference proteome</keyword>
<dbReference type="PROSITE" id="PS51671">
    <property type="entry name" value="ACT"/>
    <property type="match status" value="1"/>
</dbReference>
<protein>
    <submittedName>
        <fullName evidence="3">ACT domain protein</fullName>
    </submittedName>
</protein>
<organism evidence="3 4">
    <name type="scientific">Mycobacterium ulcerans str. Harvey</name>
    <dbReference type="NCBI Taxonomy" id="1299332"/>
    <lineage>
        <taxon>Bacteria</taxon>
        <taxon>Bacillati</taxon>
        <taxon>Actinomycetota</taxon>
        <taxon>Actinomycetes</taxon>
        <taxon>Mycobacteriales</taxon>
        <taxon>Mycobacteriaceae</taxon>
        <taxon>Mycobacterium</taxon>
        <taxon>Mycobacterium ulcerans group</taxon>
    </lineage>
</organism>
<evidence type="ECO:0000256" key="1">
    <source>
        <dbReference type="ARBA" id="ARBA00022801"/>
    </source>
</evidence>
<name>A0ABN0QZV9_MYCUL</name>
<dbReference type="InterPro" id="IPR045865">
    <property type="entry name" value="ACT-like_dom_sf"/>
</dbReference>
<dbReference type="EMBL" id="JAOL01000106">
    <property type="protein sequence ID" value="EUA90252.1"/>
    <property type="molecule type" value="Genomic_DNA"/>
</dbReference>
<accession>A0ABN0QZV9</accession>
<dbReference type="SUPFAM" id="SSF55021">
    <property type="entry name" value="ACT-like"/>
    <property type="match status" value="1"/>
</dbReference>
<comment type="caution">
    <text evidence="3">The sequence shown here is derived from an EMBL/GenBank/DDBJ whole genome shotgun (WGS) entry which is preliminary data.</text>
</comment>
<reference evidence="3 4" key="1">
    <citation type="submission" date="2014-01" db="EMBL/GenBank/DDBJ databases">
        <authorList>
            <person name="Dobos K."/>
            <person name="Lenaerts A."/>
            <person name="Ordway D."/>
            <person name="DeGroote M.A."/>
            <person name="Parker T."/>
            <person name="Sizemore C."/>
            <person name="Tallon L.J."/>
            <person name="Sadzewicz L.K."/>
            <person name="Sengamalay N."/>
            <person name="Fraser C.M."/>
            <person name="Hine E."/>
            <person name="Shefchek K.A."/>
            <person name="Das S.P."/>
            <person name="Tettelin H."/>
        </authorList>
    </citation>
    <scope>NUCLEOTIDE SEQUENCE [LARGE SCALE GENOMIC DNA]</scope>
    <source>
        <strain evidence="3 4">Harvey</strain>
    </source>
</reference>
<dbReference type="InterPro" id="IPR002912">
    <property type="entry name" value="ACT_dom"/>
</dbReference>
<feature type="domain" description="ACT" evidence="2">
    <location>
        <begin position="64"/>
        <end position="142"/>
    </location>
</feature>
<dbReference type="CDD" id="cd04873">
    <property type="entry name" value="ACT_UUR-ACR-like"/>
    <property type="match status" value="1"/>
</dbReference>
<dbReference type="PANTHER" id="PTHR47320">
    <property type="entry name" value="BIFUNCTIONAL URIDYLYLTRANSFERASE/URIDYLYL-REMOVING ENZYME"/>
    <property type="match status" value="1"/>
</dbReference>
<sequence length="145" mass="15122">MRQQFVGALSGDIDALAMVEKRDSEATSNASQRAGEVVAGVPVTRSTAPPRILWLDSAAPDQLVLEVCSMDRPGLLALLTRALERAGADIVWAKVNTFGSTAADVFCVTVSAGLEEPQARAAMEQQLSAVLGGSADVLLDEPVGD</sequence>
<dbReference type="Proteomes" id="UP000020681">
    <property type="component" value="Unassembled WGS sequence"/>
</dbReference>
<evidence type="ECO:0000259" key="2">
    <source>
        <dbReference type="PROSITE" id="PS51671"/>
    </source>
</evidence>